<dbReference type="GeneID" id="57921137"/>
<reference evidence="2" key="4">
    <citation type="submission" date="2019-04" db="EMBL/GenBank/DDBJ databases">
        <title>Evolution of Biomass-Degrading Anaerobic Consortia Revealed by Metagenomics.</title>
        <authorList>
            <person name="Peng X."/>
        </authorList>
    </citation>
    <scope>NUCLEOTIDE SEQUENCE</scope>
    <source>
        <strain evidence="2">SIG195</strain>
    </source>
</reference>
<accession>A0A060RLR1</accession>
<reference evidence="6 7" key="3">
    <citation type="submission" date="2016-10" db="EMBL/GenBank/DDBJ databases">
        <authorList>
            <person name="de Groot N.N."/>
        </authorList>
    </citation>
    <scope>NUCLEOTIDE SEQUENCE [LARGE SCALE GENOMIC DNA]</scope>
    <source>
        <strain evidence="3 7">VTM1R29</strain>
        <strain evidence="4 6">VTM2R47</strain>
    </source>
</reference>
<evidence type="ECO:0000313" key="7">
    <source>
        <dbReference type="Proteomes" id="UP000182764"/>
    </source>
</evidence>
<dbReference type="OMA" id="WWFFDGW"/>
<dbReference type="Proteomes" id="UP000182764">
    <property type="component" value="Unassembled WGS sequence"/>
</dbReference>
<evidence type="ECO:0000313" key="6">
    <source>
        <dbReference type="Proteomes" id="UP000182712"/>
    </source>
</evidence>
<sequence>MYQVIKMYGDWEPWWFLKDWQKDIIEEKCFEYFEDAFSFYKTEWLSLKTTLPSCKCHDNLQAAFWDKTEQRWCENCGDYLQQYHSILMLKDGQELPEGTFSYHFNVQNDESRPRPQNCKLES</sequence>
<evidence type="ECO:0000313" key="5">
    <source>
        <dbReference type="Proteomes" id="UP000027584"/>
    </source>
</evidence>
<dbReference type="EMBL" id="FOBM01000003">
    <property type="protein sequence ID" value="SEM15003.1"/>
    <property type="molecule type" value="Genomic_DNA"/>
</dbReference>
<gene>
    <name evidence="1" type="ORF">BN963_SGAL_02295</name>
    <name evidence="2" type="ORF">E7156_10135</name>
    <name evidence="3" type="ORF">SAMN04487839_10387</name>
    <name evidence="4" type="ORF">SAMN04487840_1263</name>
</gene>
<evidence type="ECO:0000313" key="3">
    <source>
        <dbReference type="EMBL" id="SEM15003.1"/>
    </source>
</evidence>
<dbReference type="RefSeq" id="WP_009853228.1">
    <property type="nucleotide sequence ID" value="NZ_CP054015.1"/>
</dbReference>
<dbReference type="EMBL" id="CCBC010000216">
    <property type="protein sequence ID" value="CDO19087.1"/>
    <property type="molecule type" value="Genomic_DNA"/>
</dbReference>
<evidence type="ECO:0000313" key="4">
    <source>
        <dbReference type="EMBL" id="SES22683.1"/>
    </source>
</evidence>
<dbReference type="Pfam" id="PF06279">
    <property type="entry name" value="DUF1033"/>
    <property type="match status" value="1"/>
</dbReference>
<reference evidence="1 5" key="2">
    <citation type="submission" date="2014-05" db="EMBL/GenBank/DDBJ databases">
        <title>Genome sequence of Streptococcus gallolyticus.</title>
        <authorList>
            <person name="Del Campo R."/>
        </authorList>
    </citation>
    <scope>NUCLEOTIDE SEQUENCE [LARGE SCALE GENOMIC DNA]</scope>
    <source>
        <strain evidence="1 5">LMG17956</strain>
    </source>
</reference>
<dbReference type="Proteomes" id="UP000027584">
    <property type="component" value="Unassembled WGS sequence"/>
</dbReference>
<dbReference type="AlphaFoldDB" id="A0A060RLR1"/>
<evidence type="ECO:0000313" key="1">
    <source>
        <dbReference type="EMBL" id="CDO19087.1"/>
    </source>
</evidence>
<organism evidence="1 5">
    <name type="scientific">Streptococcus gallolyticus</name>
    <dbReference type="NCBI Taxonomy" id="315405"/>
    <lineage>
        <taxon>Bacteria</taxon>
        <taxon>Bacillati</taxon>
        <taxon>Bacillota</taxon>
        <taxon>Bacilli</taxon>
        <taxon>Lactobacillales</taxon>
        <taxon>Streptococcaceae</taxon>
        <taxon>Streptococcus</taxon>
    </lineage>
</organism>
<protein>
    <submittedName>
        <fullName evidence="2">DUF1033 family protein</fullName>
    </submittedName>
</protein>
<dbReference type="Proteomes" id="UP000182712">
    <property type="component" value="Unassembled WGS sequence"/>
</dbReference>
<name>A0A060RLR1_9STRE</name>
<proteinExistence type="predicted"/>
<evidence type="ECO:0000313" key="2">
    <source>
        <dbReference type="EMBL" id="MBE6165613.1"/>
    </source>
</evidence>
<dbReference type="EMBL" id="SVAF01000043">
    <property type="protein sequence ID" value="MBE6165613.1"/>
    <property type="molecule type" value="Genomic_DNA"/>
</dbReference>
<reference evidence="1 5" key="1">
    <citation type="submission" date="2014-02" db="EMBL/GenBank/DDBJ databases">
        <authorList>
            <person name="Manrique M."/>
        </authorList>
    </citation>
    <scope>NUCLEOTIDE SEQUENCE [LARGE SCALE GENOMIC DNA]</scope>
    <source>
        <strain evidence="1 5">LMG17956</strain>
    </source>
</reference>
<dbReference type="Proteomes" id="UP000700800">
    <property type="component" value="Unassembled WGS sequence"/>
</dbReference>
<dbReference type="InterPro" id="IPR010434">
    <property type="entry name" value="DUF1033"/>
</dbReference>
<dbReference type="EMBL" id="FOGM01000026">
    <property type="protein sequence ID" value="SES22683.1"/>
    <property type="molecule type" value="Genomic_DNA"/>
</dbReference>